<dbReference type="SMART" id="SM00028">
    <property type="entry name" value="TPR"/>
    <property type="match status" value="6"/>
</dbReference>
<evidence type="ECO:0000313" key="6">
    <source>
        <dbReference type="Proteomes" id="UP000663870"/>
    </source>
</evidence>
<dbReference type="PANTHER" id="PTHR45641">
    <property type="entry name" value="TETRATRICOPEPTIDE REPEAT PROTEIN (AFU_ORTHOLOGUE AFUA_6G03870)"/>
    <property type="match status" value="1"/>
</dbReference>
<dbReference type="SUPFAM" id="SSF81901">
    <property type="entry name" value="HCP-like"/>
    <property type="match status" value="1"/>
</dbReference>
<dbReference type="InterPro" id="IPR019734">
    <property type="entry name" value="TPR_rpt"/>
</dbReference>
<evidence type="ECO:0008006" key="7">
    <source>
        <dbReference type="Google" id="ProtNLM"/>
    </source>
</evidence>
<dbReference type="AlphaFoldDB" id="A0A815YV37"/>
<gene>
    <name evidence="5" type="ORF">JXQ802_LOCUS45579</name>
    <name evidence="4" type="ORF">PYM288_LOCUS29953</name>
</gene>
<dbReference type="SUPFAM" id="SSF56399">
    <property type="entry name" value="ADP-ribosylation"/>
    <property type="match status" value="1"/>
</dbReference>
<dbReference type="EMBL" id="CAJNOH010002601">
    <property type="protein sequence ID" value="CAF1301874.1"/>
    <property type="molecule type" value="Genomic_DNA"/>
</dbReference>
<accession>A0A815YV37</accession>
<keyword evidence="2 3" id="KW-0802">TPR repeat</keyword>
<dbReference type="Proteomes" id="UP000663854">
    <property type="component" value="Unassembled WGS sequence"/>
</dbReference>
<dbReference type="PROSITE" id="PS50005">
    <property type="entry name" value="TPR"/>
    <property type="match status" value="5"/>
</dbReference>
<comment type="caution">
    <text evidence="5">The sequence shown here is derived from an EMBL/GenBank/DDBJ whole genome shotgun (WGS) entry which is preliminary data.</text>
</comment>
<sequence length="662" mass="78350">MATIPIIQENNLESVYMIWLDAEVNQLQHNIDAQQQIQSIINHLKIFQNIQDCEKYINQISKDDRILLIVSGQLGQEIVPRIHHYRQIFSIYVYCMNKAKNEEWAKHFHKIRSVITELNDLLNQIQLDHSKRIENKVDEPFIINISKFNNITDKSTKELNGEFLHSQLLMDCLLRMKPNITDKNEFISLCKKFYKNNSKELNLVKEFEKNYSSNQALWWYTRDSFIYRLLNKALRIQNIDLLFLFRFFICDIEKQLKLSQCSSSIHVYRGQLISIDELNQLKMSLGEYISINSFFSTSLNRQQAIKFLNEYIFSHNLQKVLFEIDVNPHIDHLKSFANITSKSFYTNEQEILFMFGSIFRLINIKQEKNGLWIIQMILSNHNDENIKQLFNNIKNEYSGINNETSLLSFGNILYQMGKYDLAEKYFHRLLNDLPNNHDDISKCYYSLGVLALIKDNYDLSLNWHNKSIKILKSNDPHLADSYNCIGCIYQKKEYFKNALEFYNKALNIWENTKEKNYYQIADCLNNMGCLYEKEQNYSKALEYHQKALSIRKKYLPKDHPDFGASYNNIGNIYFCLQEYDLALENYEYSLKIKIKSLPSYHSSLASTLENIGLVYEQKQSFKKALEYYEKAAVIFRETFSSTHSHVIEIEQTIKRILSILEI</sequence>
<keyword evidence="1" id="KW-0677">Repeat</keyword>
<organism evidence="5 6">
    <name type="scientific">Rotaria sordida</name>
    <dbReference type="NCBI Taxonomy" id="392033"/>
    <lineage>
        <taxon>Eukaryota</taxon>
        <taxon>Metazoa</taxon>
        <taxon>Spiralia</taxon>
        <taxon>Gnathifera</taxon>
        <taxon>Rotifera</taxon>
        <taxon>Eurotatoria</taxon>
        <taxon>Bdelloidea</taxon>
        <taxon>Philodinida</taxon>
        <taxon>Philodinidae</taxon>
        <taxon>Rotaria</taxon>
    </lineage>
</organism>
<dbReference type="Proteomes" id="UP000663870">
    <property type="component" value="Unassembled WGS sequence"/>
</dbReference>
<evidence type="ECO:0000256" key="2">
    <source>
        <dbReference type="ARBA" id="ARBA00022803"/>
    </source>
</evidence>
<evidence type="ECO:0000313" key="5">
    <source>
        <dbReference type="EMBL" id="CAF1575013.1"/>
    </source>
</evidence>
<feature type="repeat" description="TPR" evidence="3">
    <location>
        <begin position="605"/>
        <end position="638"/>
    </location>
</feature>
<dbReference type="Gene3D" id="1.25.40.10">
    <property type="entry name" value="Tetratricopeptide repeat domain"/>
    <property type="match status" value="2"/>
</dbReference>
<dbReference type="EMBL" id="CAJNOL010003820">
    <property type="protein sequence ID" value="CAF1575013.1"/>
    <property type="molecule type" value="Genomic_DNA"/>
</dbReference>
<dbReference type="Gene3D" id="3.90.176.10">
    <property type="entry name" value="Toxin ADP-ribosyltransferase, Chain A, domain 1"/>
    <property type="match status" value="1"/>
</dbReference>
<feature type="repeat" description="TPR" evidence="3">
    <location>
        <begin position="563"/>
        <end position="596"/>
    </location>
</feature>
<dbReference type="InterPro" id="IPR011990">
    <property type="entry name" value="TPR-like_helical_dom_sf"/>
</dbReference>
<feature type="repeat" description="TPR" evidence="3">
    <location>
        <begin position="403"/>
        <end position="436"/>
    </location>
</feature>
<evidence type="ECO:0000256" key="1">
    <source>
        <dbReference type="ARBA" id="ARBA00022737"/>
    </source>
</evidence>
<dbReference type="Pfam" id="PF13424">
    <property type="entry name" value="TPR_12"/>
    <property type="match status" value="2"/>
</dbReference>
<evidence type="ECO:0000313" key="4">
    <source>
        <dbReference type="EMBL" id="CAF1301874.1"/>
    </source>
</evidence>
<dbReference type="PROSITE" id="PS51996">
    <property type="entry name" value="TR_MART"/>
    <property type="match status" value="1"/>
</dbReference>
<dbReference type="PANTHER" id="PTHR45641:SF19">
    <property type="entry name" value="NEPHROCYSTIN-3"/>
    <property type="match status" value="1"/>
</dbReference>
<proteinExistence type="predicted"/>
<name>A0A815YV37_9BILA</name>
<keyword evidence="6" id="KW-1185">Reference proteome</keyword>
<feature type="repeat" description="TPR" evidence="3">
    <location>
        <begin position="479"/>
        <end position="512"/>
    </location>
</feature>
<evidence type="ECO:0000256" key="3">
    <source>
        <dbReference type="PROSITE-ProRule" id="PRU00339"/>
    </source>
</evidence>
<reference evidence="5" key="1">
    <citation type="submission" date="2021-02" db="EMBL/GenBank/DDBJ databases">
        <authorList>
            <person name="Nowell W R."/>
        </authorList>
    </citation>
    <scope>NUCLEOTIDE SEQUENCE</scope>
</reference>
<protein>
    <recommendedName>
        <fullName evidence="7">Photosystem I assembly protein Ycf3</fullName>
    </recommendedName>
</protein>
<feature type="repeat" description="TPR" evidence="3">
    <location>
        <begin position="521"/>
        <end position="554"/>
    </location>
</feature>